<comment type="function">
    <text evidence="8">Catalyzes the condensation of pantoate with beta-alanine in an ATP-dependent reaction via a pantoyl-adenylate intermediate.</text>
</comment>
<keyword evidence="8" id="KW-0963">Cytoplasm</keyword>
<dbReference type="GO" id="GO:0004592">
    <property type="term" value="F:pantoate-beta-alanine ligase activity"/>
    <property type="evidence" value="ECO:0007669"/>
    <property type="project" value="UniProtKB-UniRule"/>
</dbReference>
<dbReference type="Gene3D" id="3.40.50.620">
    <property type="entry name" value="HUPs"/>
    <property type="match status" value="1"/>
</dbReference>
<dbReference type="EMBL" id="PDEV01000004">
    <property type="protein sequence ID" value="PEN15795.1"/>
    <property type="molecule type" value="Genomic_DNA"/>
</dbReference>
<comment type="caution">
    <text evidence="10">The sequence shown here is derived from an EMBL/GenBank/DDBJ whole genome shotgun (WGS) entry which is preliminary data.</text>
</comment>
<dbReference type="UniPathway" id="UPA00028">
    <property type="reaction ID" value="UER00005"/>
</dbReference>
<dbReference type="Proteomes" id="UP000219947">
    <property type="component" value="Unassembled WGS sequence"/>
</dbReference>
<dbReference type="Pfam" id="PF02569">
    <property type="entry name" value="Pantoate_ligase"/>
    <property type="match status" value="1"/>
</dbReference>
<evidence type="ECO:0000256" key="2">
    <source>
        <dbReference type="ARBA" id="ARBA00009256"/>
    </source>
</evidence>
<feature type="active site" description="Proton donor" evidence="8">
    <location>
        <position position="66"/>
    </location>
</feature>
<dbReference type="RefSeq" id="WP_070450584.1">
    <property type="nucleotide sequence ID" value="NZ_CBDFCY010000024.1"/>
</dbReference>
<dbReference type="EC" id="6.3.2.1" evidence="8"/>
<name>A0A269YJJ2_9MICC</name>
<comment type="subunit">
    <text evidence="8">Homodimer.</text>
</comment>
<evidence type="ECO:0000256" key="8">
    <source>
        <dbReference type="HAMAP-Rule" id="MF_00158"/>
    </source>
</evidence>
<feature type="binding site" evidence="8">
    <location>
        <begin position="220"/>
        <end position="223"/>
    </location>
    <ligand>
        <name>ATP</name>
        <dbReference type="ChEBI" id="CHEBI:30616"/>
    </ligand>
</feature>
<feature type="binding site" evidence="8">
    <location>
        <position position="189"/>
    </location>
    <ligand>
        <name>(R)-pantoate</name>
        <dbReference type="ChEBI" id="CHEBI:15980"/>
    </ligand>
</feature>
<comment type="pathway">
    <text evidence="1 8">Cofactor biosynthesis; (R)-pantothenate biosynthesis; (R)-pantothenate from (R)-pantoate and beta-alanine: step 1/1.</text>
</comment>
<dbReference type="GO" id="GO:0005829">
    <property type="term" value="C:cytosol"/>
    <property type="evidence" value="ECO:0007669"/>
    <property type="project" value="TreeGrafter"/>
</dbReference>
<organism evidence="10 12">
    <name type="scientific">Rothia dentocariosa</name>
    <dbReference type="NCBI Taxonomy" id="2047"/>
    <lineage>
        <taxon>Bacteria</taxon>
        <taxon>Bacillati</taxon>
        <taxon>Actinomycetota</taxon>
        <taxon>Actinomycetes</taxon>
        <taxon>Micrococcales</taxon>
        <taxon>Micrococcaceae</taxon>
        <taxon>Rothia</taxon>
    </lineage>
</organism>
<comment type="subcellular location">
    <subcellularLocation>
        <location evidence="8">Cytoplasm</location>
    </subcellularLocation>
</comment>
<keyword evidence="3 8" id="KW-0436">Ligase</keyword>
<reference evidence="10" key="2">
    <citation type="submission" date="2017-10" db="EMBL/GenBank/DDBJ databases">
        <title>Kefir isolates.</title>
        <authorList>
            <person name="Kim Y."/>
            <person name="Blasche S."/>
        </authorList>
    </citation>
    <scope>NUCLEOTIDE SEQUENCE [LARGE SCALE GENOMIC DNA]</scope>
    <source>
        <strain evidence="10">OG2-2</strain>
    </source>
</reference>
<protein>
    <recommendedName>
        <fullName evidence="8">Pantothenate synthetase</fullName>
        <shortName evidence="8">PS</shortName>
        <ecNumber evidence="8">6.3.2.1</ecNumber>
    </recommendedName>
    <alternativeName>
        <fullName evidence="8">Pantoate--beta-alanine ligase</fullName>
    </alternativeName>
    <alternativeName>
        <fullName evidence="8">Pantoate-activating enzyme</fullName>
    </alternativeName>
</protein>
<dbReference type="NCBIfam" id="TIGR00125">
    <property type="entry name" value="cyt_tran_rel"/>
    <property type="match status" value="1"/>
</dbReference>
<evidence type="ECO:0000256" key="1">
    <source>
        <dbReference type="ARBA" id="ARBA00004990"/>
    </source>
</evidence>
<dbReference type="HAMAP" id="MF_00158">
    <property type="entry name" value="PanC"/>
    <property type="match status" value="1"/>
</dbReference>
<dbReference type="InterPro" id="IPR003721">
    <property type="entry name" value="Pantoate_ligase"/>
</dbReference>
<gene>
    <name evidence="8" type="primary">panC</name>
    <name evidence="9" type="ORF">B8W87_09775</name>
    <name evidence="10" type="ORF">CRM92_09345</name>
</gene>
<dbReference type="EMBL" id="NCWU01000016">
    <property type="protein sequence ID" value="PAK84806.1"/>
    <property type="molecule type" value="Genomic_DNA"/>
</dbReference>
<dbReference type="InterPro" id="IPR004821">
    <property type="entry name" value="Cyt_trans-like"/>
</dbReference>
<dbReference type="GO" id="GO:0015940">
    <property type="term" value="P:pantothenate biosynthetic process"/>
    <property type="evidence" value="ECO:0007669"/>
    <property type="project" value="UniProtKB-UniRule"/>
</dbReference>
<dbReference type="SUPFAM" id="SSF52374">
    <property type="entry name" value="Nucleotidylyl transferase"/>
    <property type="match status" value="1"/>
</dbReference>
<keyword evidence="5 8" id="KW-0547">Nucleotide-binding</keyword>
<evidence type="ECO:0000313" key="11">
    <source>
        <dbReference type="Proteomes" id="UP000216195"/>
    </source>
</evidence>
<dbReference type="PANTHER" id="PTHR21299">
    <property type="entry name" value="CYTIDYLATE KINASE/PANTOATE-BETA-ALANINE LIGASE"/>
    <property type="match status" value="1"/>
</dbReference>
<keyword evidence="6 8" id="KW-0067">ATP-binding</keyword>
<keyword evidence="4 8" id="KW-0566">Pantothenate biosynthesis</keyword>
<comment type="similarity">
    <text evidence="2 8">Belongs to the pantothenate synthetase family.</text>
</comment>
<dbReference type="PANTHER" id="PTHR21299:SF1">
    <property type="entry name" value="PANTOATE--BETA-ALANINE LIGASE"/>
    <property type="match status" value="1"/>
</dbReference>
<dbReference type="GO" id="GO:0005524">
    <property type="term" value="F:ATP binding"/>
    <property type="evidence" value="ECO:0007669"/>
    <property type="project" value="UniProtKB-KW"/>
</dbReference>
<dbReference type="NCBIfam" id="TIGR00018">
    <property type="entry name" value="panC"/>
    <property type="match status" value="1"/>
</dbReference>
<evidence type="ECO:0000256" key="4">
    <source>
        <dbReference type="ARBA" id="ARBA00022655"/>
    </source>
</evidence>
<comment type="catalytic activity">
    <reaction evidence="7 8">
        <text>(R)-pantoate + beta-alanine + ATP = (R)-pantothenate + AMP + diphosphate + H(+)</text>
        <dbReference type="Rhea" id="RHEA:10912"/>
        <dbReference type="ChEBI" id="CHEBI:15378"/>
        <dbReference type="ChEBI" id="CHEBI:15980"/>
        <dbReference type="ChEBI" id="CHEBI:29032"/>
        <dbReference type="ChEBI" id="CHEBI:30616"/>
        <dbReference type="ChEBI" id="CHEBI:33019"/>
        <dbReference type="ChEBI" id="CHEBI:57966"/>
        <dbReference type="ChEBI" id="CHEBI:456215"/>
        <dbReference type="EC" id="6.3.2.1"/>
    </reaction>
</comment>
<sequence>MTETSMPRIVTTITELRSAIAEALAAAQERLNERARAEAAEQEGEVQYRSATLGYVPTMGALHAGHATLLRRASEQNDVVVASIFVNPLQFGPNEDYDKYPRALETDAQVAADAGVDIIFAPSVDEMYPEGEPLIRISSGELGNKFEGITRPGHFDGVLTVVNKLFNIVRPAAGSHEVNAYFGQKDAQQVLLVQRMIHDFNHDITLRPVAIVRDDDGLALSSRNEFLSEQEREAALVISRTLALMRENSLNRGFESIDLESARARINSTEGVRLDYLELVDPSNFQPPTADSERVLALVAAYVGSTRLIDNMDLL</sequence>
<dbReference type="CDD" id="cd00560">
    <property type="entry name" value="PanC"/>
    <property type="match status" value="1"/>
</dbReference>
<feature type="binding site" evidence="8">
    <location>
        <position position="90"/>
    </location>
    <ligand>
        <name>(R)-pantoate</name>
        <dbReference type="ChEBI" id="CHEBI:15980"/>
    </ligand>
</feature>
<dbReference type="InterPro" id="IPR014729">
    <property type="entry name" value="Rossmann-like_a/b/a_fold"/>
</dbReference>
<evidence type="ECO:0000313" key="9">
    <source>
        <dbReference type="EMBL" id="PAK84806.1"/>
    </source>
</evidence>
<dbReference type="InterPro" id="IPR042176">
    <property type="entry name" value="Pantoate_ligase_C"/>
</dbReference>
<evidence type="ECO:0000313" key="10">
    <source>
        <dbReference type="EMBL" id="PEN15795.1"/>
    </source>
</evidence>
<evidence type="ECO:0000313" key="12">
    <source>
        <dbReference type="Proteomes" id="UP000219947"/>
    </source>
</evidence>
<dbReference type="AlphaFoldDB" id="A0A269YJJ2"/>
<comment type="miscellaneous">
    <text evidence="8">The reaction proceeds by a bi uni uni bi ping pong mechanism.</text>
</comment>
<evidence type="ECO:0000256" key="3">
    <source>
        <dbReference type="ARBA" id="ARBA00022598"/>
    </source>
</evidence>
<evidence type="ECO:0000256" key="5">
    <source>
        <dbReference type="ARBA" id="ARBA00022741"/>
    </source>
</evidence>
<evidence type="ECO:0000256" key="7">
    <source>
        <dbReference type="ARBA" id="ARBA00048258"/>
    </source>
</evidence>
<proteinExistence type="inferred from homology"/>
<feature type="binding site" evidence="8">
    <location>
        <position position="212"/>
    </location>
    <ligand>
        <name>ATP</name>
        <dbReference type="ChEBI" id="CHEBI:30616"/>
    </ligand>
</feature>
<reference evidence="9 11" key="1">
    <citation type="submission" date="2017-04" db="EMBL/GenBank/DDBJ databases">
        <title>Kefir bacterial isolates.</title>
        <authorList>
            <person name="Kim Y."/>
            <person name="Blasche S."/>
            <person name="Patil K.R."/>
        </authorList>
    </citation>
    <scope>NUCLEOTIDE SEQUENCE [LARGE SCALE GENOMIC DNA]</scope>
    <source>
        <strain evidence="9 11">OG2-1</strain>
    </source>
</reference>
<evidence type="ECO:0000256" key="6">
    <source>
        <dbReference type="ARBA" id="ARBA00022840"/>
    </source>
</evidence>
<accession>A0A269YJJ2</accession>
<dbReference type="Proteomes" id="UP000216195">
    <property type="component" value="Unassembled WGS sequence"/>
</dbReference>
<feature type="binding site" evidence="8">
    <location>
        <begin position="183"/>
        <end position="186"/>
    </location>
    <ligand>
        <name>ATP</name>
        <dbReference type="ChEBI" id="CHEBI:30616"/>
    </ligand>
</feature>
<feature type="binding site" evidence="8">
    <location>
        <begin position="59"/>
        <end position="66"/>
    </location>
    <ligand>
        <name>ATP</name>
        <dbReference type="ChEBI" id="CHEBI:30616"/>
    </ligand>
</feature>
<keyword evidence="12" id="KW-1185">Reference proteome</keyword>
<dbReference type="Gene3D" id="3.30.1300.10">
    <property type="entry name" value="Pantoate-beta-alanine ligase, C-terminal domain"/>
    <property type="match status" value="1"/>
</dbReference>
<feature type="binding site" evidence="8">
    <location>
        <position position="90"/>
    </location>
    <ligand>
        <name>beta-alanine</name>
        <dbReference type="ChEBI" id="CHEBI:57966"/>
    </ligand>
</feature>